<dbReference type="OrthoDB" id="691231at2"/>
<feature type="domain" description="SusD-like N-terminal" evidence="7">
    <location>
        <begin position="116"/>
        <end position="236"/>
    </location>
</feature>
<dbReference type="GO" id="GO:0009279">
    <property type="term" value="C:cell outer membrane"/>
    <property type="evidence" value="ECO:0007669"/>
    <property type="project" value="UniProtKB-SubCell"/>
</dbReference>
<evidence type="ECO:0000256" key="5">
    <source>
        <dbReference type="ARBA" id="ARBA00023237"/>
    </source>
</evidence>
<evidence type="ECO:0000313" key="9">
    <source>
        <dbReference type="Proteomes" id="UP000199072"/>
    </source>
</evidence>
<dbReference type="Pfam" id="PF07980">
    <property type="entry name" value="SusD_RagB"/>
    <property type="match status" value="1"/>
</dbReference>
<dbReference type="STRING" id="1391627.SAMN05216464_1174"/>
<dbReference type="AlphaFoldDB" id="A0A1G7KM73"/>
<evidence type="ECO:0000256" key="2">
    <source>
        <dbReference type="ARBA" id="ARBA00006275"/>
    </source>
</evidence>
<evidence type="ECO:0000256" key="1">
    <source>
        <dbReference type="ARBA" id="ARBA00004442"/>
    </source>
</evidence>
<feature type="domain" description="RagB/SusD" evidence="6">
    <location>
        <begin position="323"/>
        <end position="585"/>
    </location>
</feature>
<evidence type="ECO:0000259" key="7">
    <source>
        <dbReference type="Pfam" id="PF14322"/>
    </source>
</evidence>
<evidence type="ECO:0000313" key="8">
    <source>
        <dbReference type="EMBL" id="SDF38144.1"/>
    </source>
</evidence>
<dbReference type="Gene3D" id="1.25.40.390">
    <property type="match status" value="1"/>
</dbReference>
<keyword evidence="5" id="KW-0998">Cell outer membrane</keyword>
<dbReference type="Pfam" id="PF14322">
    <property type="entry name" value="SusD-like_3"/>
    <property type="match status" value="1"/>
</dbReference>
<dbReference type="RefSeq" id="WP_091154924.1">
    <property type="nucleotide sequence ID" value="NZ_FNAI01000017.1"/>
</dbReference>
<keyword evidence="9" id="KW-1185">Reference proteome</keyword>
<proteinExistence type="inferred from homology"/>
<protein>
    <submittedName>
        <fullName evidence="8">Starch-binding associating with outer membrane</fullName>
    </submittedName>
</protein>
<reference evidence="8 9" key="1">
    <citation type="submission" date="2016-10" db="EMBL/GenBank/DDBJ databases">
        <authorList>
            <person name="de Groot N.N."/>
        </authorList>
    </citation>
    <scope>NUCLEOTIDE SEQUENCE [LARGE SCALE GENOMIC DNA]</scope>
    <source>
        <strain evidence="8 9">47C3B</strain>
    </source>
</reference>
<name>A0A1G7KM73_9SPHI</name>
<dbReference type="EMBL" id="FNAI01000017">
    <property type="protein sequence ID" value="SDF38144.1"/>
    <property type="molecule type" value="Genomic_DNA"/>
</dbReference>
<keyword evidence="4" id="KW-0472">Membrane</keyword>
<evidence type="ECO:0000259" key="6">
    <source>
        <dbReference type="Pfam" id="PF07980"/>
    </source>
</evidence>
<dbReference type="Proteomes" id="UP000199072">
    <property type="component" value="Unassembled WGS sequence"/>
</dbReference>
<gene>
    <name evidence="8" type="ORF">SAMN05216464_1174</name>
</gene>
<sequence length="585" mass="64747">MKKIYSQFVAFSVVGVALFYMSSCKKDGFLGQTQTSNLTPNNVFTDSARTVAFLTNIYNNVGFSFNPGRFLYGPDLAQVTNGGLDAASDEAEVFLPQGSTALAFASGTINAAVVTDDAYKTSYTNIRSVNQLLANITKSPINAFVKTQMKAEARFLRAWYYAILVKHYGGVHLVGDSIYTYTDHIPAARNTYEQCVNYILSECDAAGNDLPVTQSGINYGRASKGACLALKSRVLLYAASPQFNDPSLTAANTLEGLTGYPKYDPDRWKLAKAAAEAVIGTGSYSLVVDNATRPGFGFQFLFTKPFNTEYIFAAMRQRGNADFESLWDPPSRSGRNGAFPLQGLVDAFPMSNGLPITDPASGYNPQDPYKDRDPRLDNSIIHDQTPLLVRLGASFEPIDIFIGSYQGRNTGPDAVRVGTRTGYYTNKMLDPNAVSQDFLHGTDRAWPLMRYAEILLNFAEATNEVDGPTGDVYTAIGNIRQRAGLVPFALPAGLDKNGMRLAIQNERRIELAFEEHRFWDVRRWKIADQTDNIQTMGMEVDRDNNTVTYKTFPVRKRNFRAAMYLWPLPESEVAKSPEVKQNPGY</sequence>
<evidence type="ECO:0000256" key="4">
    <source>
        <dbReference type="ARBA" id="ARBA00023136"/>
    </source>
</evidence>
<dbReference type="SUPFAM" id="SSF48452">
    <property type="entry name" value="TPR-like"/>
    <property type="match status" value="1"/>
</dbReference>
<comment type="similarity">
    <text evidence="2">Belongs to the SusD family.</text>
</comment>
<accession>A0A1G7KM73</accession>
<dbReference type="InterPro" id="IPR033985">
    <property type="entry name" value="SusD-like_N"/>
</dbReference>
<organism evidence="8 9">
    <name type="scientific">Mucilaginibacter pineti</name>
    <dbReference type="NCBI Taxonomy" id="1391627"/>
    <lineage>
        <taxon>Bacteria</taxon>
        <taxon>Pseudomonadati</taxon>
        <taxon>Bacteroidota</taxon>
        <taxon>Sphingobacteriia</taxon>
        <taxon>Sphingobacteriales</taxon>
        <taxon>Sphingobacteriaceae</taxon>
        <taxon>Mucilaginibacter</taxon>
    </lineage>
</organism>
<keyword evidence="3" id="KW-0732">Signal</keyword>
<dbReference type="InterPro" id="IPR012944">
    <property type="entry name" value="SusD_RagB_dom"/>
</dbReference>
<comment type="subcellular location">
    <subcellularLocation>
        <location evidence="1">Cell outer membrane</location>
    </subcellularLocation>
</comment>
<evidence type="ECO:0000256" key="3">
    <source>
        <dbReference type="ARBA" id="ARBA00022729"/>
    </source>
</evidence>
<dbReference type="InterPro" id="IPR011990">
    <property type="entry name" value="TPR-like_helical_dom_sf"/>
</dbReference>